<gene>
    <name evidence="3" type="ORF">E6C50_07510</name>
</gene>
<dbReference type="OrthoDB" id="9797829at2"/>
<dbReference type="Gene3D" id="3.40.50.2000">
    <property type="entry name" value="Glycogen Phosphorylase B"/>
    <property type="match status" value="1"/>
</dbReference>
<organism evidence="3 4">
    <name type="scientific">Flavobacterium supellecticarium</name>
    <dbReference type="NCBI Taxonomy" id="2565924"/>
    <lineage>
        <taxon>Bacteria</taxon>
        <taxon>Pseudomonadati</taxon>
        <taxon>Bacteroidota</taxon>
        <taxon>Flavobacteriia</taxon>
        <taxon>Flavobacteriales</taxon>
        <taxon>Flavobacteriaceae</taxon>
        <taxon>Flavobacterium</taxon>
    </lineage>
</organism>
<dbReference type="CDD" id="cd03801">
    <property type="entry name" value="GT4_PimA-like"/>
    <property type="match status" value="1"/>
</dbReference>
<dbReference type="PANTHER" id="PTHR46401:SF2">
    <property type="entry name" value="GLYCOSYLTRANSFERASE WBBK-RELATED"/>
    <property type="match status" value="1"/>
</dbReference>
<evidence type="ECO:0000313" key="3">
    <source>
        <dbReference type="EMBL" id="THF51602.1"/>
    </source>
</evidence>
<sequence length="372" mass="43645">MMQQKIYFICPDTKAPIGGIKQLYRQVDILNKNGFNAAILHRKRGFRHKWFENTTGIEYSASFFSLIKQSIRMGEVSFLKRIFYKITLVIQSLLPSKLDTNAIFVFPEVFTMSFLKIKKDIQKVVFNQNCYYSFFYNTLEKLPTERQYADQNILATIVVSEDSKNYLSFAIPNIKLYRIRIGIDQNTFYYQPRKKKQIAFMPRKMKEDIIQIFNILKYRNSLQDWLLVSIDNKTEQEVAQILRESHIFLSFNHIEGFGLPPAEAMACGCIVIGYTGRAGEEYFNPDFCYPVSDGDIIDFVRKIEEVLALYEQDPILFLEKQIKASQTILDKYNLENEEQDIVTTWDQILNFRKANFIKSEQQAVLNMHSRSI</sequence>
<protein>
    <submittedName>
        <fullName evidence="3">Glycosyltransferase family 4 protein</fullName>
    </submittedName>
</protein>
<keyword evidence="4" id="KW-1185">Reference proteome</keyword>
<dbReference type="Pfam" id="PF00534">
    <property type="entry name" value="Glycos_transf_1"/>
    <property type="match status" value="1"/>
</dbReference>
<reference evidence="3 4" key="1">
    <citation type="submission" date="2019-04" db="EMBL/GenBank/DDBJ databases">
        <title>Flavobacterium sp. nov. isolated from construction timber.</title>
        <authorList>
            <person name="Lin S.-Y."/>
            <person name="Chang C.-T."/>
            <person name="Young C.-C."/>
        </authorList>
    </citation>
    <scope>NUCLEOTIDE SEQUENCE [LARGE SCALE GENOMIC DNA]</scope>
    <source>
        <strain evidence="3 4">CC-CTC003</strain>
    </source>
</reference>
<dbReference type="InterPro" id="IPR001296">
    <property type="entry name" value="Glyco_trans_1"/>
</dbReference>
<keyword evidence="1 3" id="KW-0808">Transferase</keyword>
<comment type="caution">
    <text evidence="3">The sequence shown here is derived from an EMBL/GenBank/DDBJ whole genome shotgun (WGS) entry which is preliminary data.</text>
</comment>
<accession>A0A4S4A0D7</accession>
<dbReference type="AlphaFoldDB" id="A0A4S4A0D7"/>
<evidence type="ECO:0000313" key="4">
    <source>
        <dbReference type="Proteomes" id="UP000307507"/>
    </source>
</evidence>
<evidence type="ECO:0000259" key="2">
    <source>
        <dbReference type="Pfam" id="PF00534"/>
    </source>
</evidence>
<dbReference type="Proteomes" id="UP000307507">
    <property type="component" value="Unassembled WGS sequence"/>
</dbReference>
<dbReference type="RefSeq" id="WP_136402586.1">
    <property type="nucleotide sequence ID" value="NZ_SSNZ01000002.1"/>
</dbReference>
<dbReference type="EMBL" id="SSNZ01000002">
    <property type="protein sequence ID" value="THF51602.1"/>
    <property type="molecule type" value="Genomic_DNA"/>
</dbReference>
<dbReference type="GO" id="GO:0016757">
    <property type="term" value="F:glycosyltransferase activity"/>
    <property type="evidence" value="ECO:0007669"/>
    <property type="project" value="InterPro"/>
</dbReference>
<name>A0A4S4A0D7_9FLAO</name>
<evidence type="ECO:0000256" key="1">
    <source>
        <dbReference type="ARBA" id="ARBA00022679"/>
    </source>
</evidence>
<dbReference type="PANTHER" id="PTHR46401">
    <property type="entry name" value="GLYCOSYLTRANSFERASE WBBK-RELATED"/>
    <property type="match status" value="1"/>
</dbReference>
<proteinExistence type="predicted"/>
<dbReference type="SUPFAM" id="SSF53756">
    <property type="entry name" value="UDP-Glycosyltransferase/glycogen phosphorylase"/>
    <property type="match status" value="1"/>
</dbReference>
<feature type="domain" description="Glycosyl transferase family 1" evidence="2">
    <location>
        <begin position="234"/>
        <end position="311"/>
    </location>
</feature>